<evidence type="ECO:0000313" key="2">
    <source>
        <dbReference type="EMBL" id="PXF47048.1"/>
    </source>
</evidence>
<dbReference type="STRING" id="448386.A0A2V3IY17"/>
<dbReference type="Proteomes" id="UP000247409">
    <property type="component" value="Unassembled WGS sequence"/>
</dbReference>
<dbReference type="Pfam" id="PF01145">
    <property type="entry name" value="Band_7"/>
    <property type="match status" value="1"/>
</dbReference>
<evidence type="ECO:0000313" key="3">
    <source>
        <dbReference type="Proteomes" id="UP000247409"/>
    </source>
</evidence>
<accession>A0A2V3IY17</accession>
<protein>
    <recommendedName>
        <fullName evidence="1">Band 7 domain-containing protein</fullName>
    </recommendedName>
</protein>
<dbReference type="PANTHER" id="PTHR43446:SF1">
    <property type="entry name" value="BAND 7 DOMAIN-CONTAINING PROTEIN"/>
    <property type="match status" value="1"/>
</dbReference>
<keyword evidence="3" id="KW-1185">Reference proteome</keyword>
<evidence type="ECO:0000259" key="1">
    <source>
        <dbReference type="SMART" id="SM00244"/>
    </source>
</evidence>
<dbReference type="InterPro" id="IPR036013">
    <property type="entry name" value="Band_7/SPFH_dom_sf"/>
</dbReference>
<dbReference type="Gene3D" id="3.30.479.30">
    <property type="entry name" value="Band 7 domain"/>
    <property type="match status" value="1"/>
</dbReference>
<dbReference type="InterPro" id="IPR001107">
    <property type="entry name" value="Band_7"/>
</dbReference>
<reference evidence="2 3" key="1">
    <citation type="journal article" date="2018" name="Mol. Biol. Evol.">
        <title>Analysis of the draft genome of the red seaweed Gracilariopsis chorda provides insights into genome size evolution in Rhodophyta.</title>
        <authorList>
            <person name="Lee J."/>
            <person name="Yang E.C."/>
            <person name="Graf L."/>
            <person name="Yang J.H."/>
            <person name="Qiu H."/>
            <person name="Zel Zion U."/>
            <person name="Chan C.X."/>
            <person name="Stephens T.G."/>
            <person name="Weber A.P.M."/>
            <person name="Boo G.H."/>
            <person name="Boo S.M."/>
            <person name="Kim K.M."/>
            <person name="Shin Y."/>
            <person name="Jung M."/>
            <person name="Lee S.J."/>
            <person name="Yim H.S."/>
            <person name="Lee J.H."/>
            <person name="Bhattacharya D."/>
            <person name="Yoon H.S."/>
        </authorList>
    </citation>
    <scope>NUCLEOTIDE SEQUENCE [LARGE SCALE GENOMIC DNA]</scope>
    <source>
        <strain evidence="2 3">SKKU-2015</strain>
        <tissue evidence="2">Whole body</tissue>
    </source>
</reference>
<dbReference type="PANTHER" id="PTHR43446">
    <property type="entry name" value="MEMBRANE PROTEIN-RELATED"/>
    <property type="match status" value="1"/>
</dbReference>
<comment type="caution">
    <text evidence="2">The sequence shown here is derived from an EMBL/GenBank/DDBJ whole genome shotgun (WGS) entry which is preliminary data.</text>
</comment>
<dbReference type="AlphaFoldDB" id="A0A2V3IY17"/>
<proteinExistence type="predicted"/>
<organism evidence="2 3">
    <name type="scientific">Gracilariopsis chorda</name>
    <dbReference type="NCBI Taxonomy" id="448386"/>
    <lineage>
        <taxon>Eukaryota</taxon>
        <taxon>Rhodophyta</taxon>
        <taxon>Florideophyceae</taxon>
        <taxon>Rhodymeniophycidae</taxon>
        <taxon>Gracilariales</taxon>
        <taxon>Gracilariaceae</taxon>
        <taxon>Gracilariopsis</taxon>
    </lineage>
</organism>
<dbReference type="SMART" id="SM00244">
    <property type="entry name" value="PHB"/>
    <property type="match status" value="1"/>
</dbReference>
<sequence>MAAPPPRTAGMEDFTTTTPVPFKPDNNMCMSTPIDWIFPFLSCFILPEKREIVQLFFGKYHGTITEPGCYCRTIIGMEMRHINTDLITFDMANTKVLDARGNPVVISGIVTYFIDDARKAAIDVRDPHRFVHDQAPAVLKRVVSNFPYESDDDSIPSLRSETAIVSDRMRDELQAKCAVAGVNIVTFSINELSYAPEIAQAMLKRQQAEALVQAREAIVRGAKHIAMDAVQDMGTELQLSQEKKAELLGNLLIVLVGDKDVVPTLQVT</sequence>
<dbReference type="EMBL" id="NBIV01000029">
    <property type="protein sequence ID" value="PXF47048.1"/>
    <property type="molecule type" value="Genomic_DNA"/>
</dbReference>
<dbReference type="OrthoDB" id="2105077at2759"/>
<feature type="domain" description="Band 7" evidence="1">
    <location>
        <begin position="41"/>
        <end position="206"/>
    </location>
</feature>
<dbReference type="SUPFAM" id="SSF117892">
    <property type="entry name" value="Band 7/SPFH domain"/>
    <property type="match status" value="1"/>
</dbReference>
<name>A0A2V3IY17_9FLOR</name>
<gene>
    <name evidence="2" type="ORF">BWQ96_03125</name>
</gene>